<evidence type="ECO:0000256" key="2">
    <source>
        <dbReference type="ARBA" id="ARBA00022692"/>
    </source>
</evidence>
<feature type="transmembrane region" description="Helical" evidence="5">
    <location>
        <begin position="155"/>
        <end position="176"/>
    </location>
</feature>
<keyword evidence="3 5" id="KW-1133">Transmembrane helix</keyword>
<keyword evidence="2 5" id="KW-0812">Transmembrane</keyword>
<evidence type="ECO:0000256" key="4">
    <source>
        <dbReference type="ARBA" id="ARBA00023136"/>
    </source>
</evidence>
<dbReference type="RefSeq" id="WP_236048840.1">
    <property type="nucleotide sequence ID" value="NZ_BJVX01000006.1"/>
</dbReference>
<dbReference type="AlphaFoldDB" id="A0AAV3WRM0"/>
<proteinExistence type="predicted"/>
<evidence type="ECO:0000256" key="3">
    <source>
        <dbReference type="ARBA" id="ARBA00022989"/>
    </source>
</evidence>
<evidence type="ECO:0000259" key="6">
    <source>
        <dbReference type="Pfam" id="PF01545"/>
    </source>
</evidence>
<feature type="transmembrane region" description="Helical" evidence="5">
    <location>
        <begin position="122"/>
        <end position="143"/>
    </location>
</feature>
<dbReference type="GO" id="GO:0005385">
    <property type="term" value="F:zinc ion transmembrane transporter activity"/>
    <property type="evidence" value="ECO:0007669"/>
    <property type="project" value="TreeGrafter"/>
</dbReference>
<evidence type="ECO:0000256" key="1">
    <source>
        <dbReference type="ARBA" id="ARBA00004141"/>
    </source>
</evidence>
<accession>A0AAV3WRM0</accession>
<comment type="subcellular location">
    <subcellularLocation>
        <location evidence="1">Membrane</location>
        <topology evidence="1">Multi-pass membrane protein</topology>
    </subcellularLocation>
</comment>
<dbReference type="InterPro" id="IPR058533">
    <property type="entry name" value="Cation_efflux_TM"/>
</dbReference>
<dbReference type="Pfam" id="PF01545">
    <property type="entry name" value="Cation_efflux"/>
    <property type="match status" value="1"/>
</dbReference>
<sequence>MPNQNKNHHQSKSASKNDQTVKNIGIVFILNLVFSGLEFIFGFIFNSSAILSDAVHDLGDSVSVGLAFFFQKYSTKKSNDKFSFGYQRFSLLGALITAVVLLAGSILVAFRSVPLLFDPQPVNSSGMLWISIFAIVVNGYAAWLMSKGKSENESFLNLHMLEDVLGWIGVLVVSIIMQFSNLYILDPMLSIGIALYIFVQAVPKFYHTLTIFLESVPEGVDLNELESNILTIEEIDDFSHFHFWSIDGQENAFSVTLLVSSEHMKDASKIKAQVREQLEGYNVTHSTIELVTEKKDLRKHN</sequence>
<feature type="domain" description="Cation efflux protein transmembrane" evidence="6">
    <location>
        <begin position="26"/>
        <end position="211"/>
    </location>
</feature>
<dbReference type="InterPro" id="IPR027469">
    <property type="entry name" value="Cation_efflux_TMD_sf"/>
</dbReference>
<name>A0AAV3WRM0_9LACT</name>
<dbReference type="InterPro" id="IPR050681">
    <property type="entry name" value="CDF/SLC30A"/>
</dbReference>
<dbReference type="EMBL" id="BKBI01000008">
    <property type="protein sequence ID" value="GEQ35795.1"/>
    <property type="molecule type" value="Genomic_DNA"/>
</dbReference>
<protein>
    <submittedName>
        <fullName evidence="7">Cation transporter</fullName>
    </submittedName>
</protein>
<organism evidence="7 8">
    <name type="scientific">Marinilactibacillus psychrotolerans</name>
    <dbReference type="NCBI Taxonomy" id="191770"/>
    <lineage>
        <taxon>Bacteria</taxon>
        <taxon>Bacillati</taxon>
        <taxon>Bacillota</taxon>
        <taxon>Bacilli</taxon>
        <taxon>Lactobacillales</taxon>
        <taxon>Carnobacteriaceae</taxon>
        <taxon>Marinilactibacillus</taxon>
    </lineage>
</organism>
<gene>
    <name evidence="7" type="ORF">M132T_13030</name>
</gene>
<reference evidence="7" key="1">
    <citation type="submission" date="2019-08" db="EMBL/GenBank/DDBJ databases">
        <title>Marinilactibacillus psychrotolerans M13-2T whole genome sequencing project.</title>
        <authorList>
            <person name="Ishikawa M."/>
            <person name="Suzuki T."/>
            <person name="Matsutani M."/>
        </authorList>
    </citation>
    <scope>NUCLEOTIDE SEQUENCE</scope>
    <source>
        <strain evidence="7">M13-2T</strain>
    </source>
</reference>
<dbReference type="InterPro" id="IPR002524">
    <property type="entry name" value="Cation_efflux"/>
</dbReference>
<keyword evidence="4 5" id="KW-0472">Membrane</keyword>
<dbReference type="PANTHER" id="PTHR11562">
    <property type="entry name" value="CATION EFFLUX PROTEIN/ ZINC TRANSPORTER"/>
    <property type="match status" value="1"/>
</dbReference>
<dbReference type="NCBIfam" id="TIGR01297">
    <property type="entry name" value="CDF"/>
    <property type="match status" value="1"/>
</dbReference>
<evidence type="ECO:0000313" key="7">
    <source>
        <dbReference type="EMBL" id="GEQ35795.1"/>
    </source>
</evidence>
<feature type="transmembrane region" description="Helical" evidence="5">
    <location>
        <begin position="21"/>
        <end position="44"/>
    </location>
</feature>
<evidence type="ECO:0000256" key="5">
    <source>
        <dbReference type="SAM" id="Phobius"/>
    </source>
</evidence>
<dbReference type="GO" id="GO:0005886">
    <property type="term" value="C:plasma membrane"/>
    <property type="evidence" value="ECO:0007669"/>
    <property type="project" value="TreeGrafter"/>
</dbReference>
<dbReference type="Gene3D" id="1.20.1510.10">
    <property type="entry name" value="Cation efflux protein transmembrane domain"/>
    <property type="match status" value="1"/>
</dbReference>
<feature type="transmembrane region" description="Helical" evidence="5">
    <location>
        <begin position="91"/>
        <end position="110"/>
    </location>
</feature>
<dbReference type="SUPFAM" id="SSF161111">
    <property type="entry name" value="Cation efflux protein transmembrane domain-like"/>
    <property type="match status" value="1"/>
</dbReference>
<dbReference type="GeneID" id="96911099"/>
<evidence type="ECO:0000313" key="8">
    <source>
        <dbReference type="Proteomes" id="UP000887127"/>
    </source>
</evidence>
<comment type="caution">
    <text evidence="7">The sequence shown here is derived from an EMBL/GenBank/DDBJ whole genome shotgun (WGS) entry which is preliminary data.</text>
</comment>
<dbReference type="PANTHER" id="PTHR11562:SF17">
    <property type="entry name" value="RE54080P-RELATED"/>
    <property type="match status" value="1"/>
</dbReference>
<dbReference type="Proteomes" id="UP000887127">
    <property type="component" value="Unassembled WGS sequence"/>
</dbReference>